<dbReference type="Pfam" id="PF04851">
    <property type="entry name" value="ResIII"/>
    <property type="match status" value="1"/>
</dbReference>
<dbReference type="GO" id="GO:0016887">
    <property type="term" value="F:ATP hydrolysis activity"/>
    <property type="evidence" value="ECO:0007669"/>
    <property type="project" value="TreeGrafter"/>
</dbReference>
<dbReference type="InterPro" id="IPR006935">
    <property type="entry name" value="Helicase/UvrB_N"/>
</dbReference>
<dbReference type="CDD" id="cd09203">
    <property type="entry name" value="PLDc_N_DEXD_b1"/>
    <property type="match status" value="1"/>
</dbReference>
<dbReference type="GO" id="GO:0005524">
    <property type="term" value="F:ATP binding"/>
    <property type="evidence" value="ECO:0007669"/>
    <property type="project" value="InterPro"/>
</dbReference>
<keyword evidence="5" id="KW-1185">Reference proteome</keyword>
<proteinExistence type="predicted"/>
<dbReference type="GO" id="GO:0003677">
    <property type="term" value="F:DNA binding"/>
    <property type="evidence" value="ECO:0007669"/>
    <property type="project" value="InterPro"/>
</dbReference>
<feature type="domain" description="Helicase C-terminal" evidence="3">
    <location>
        <begin position="557"/>
        <end position="710"/>
    </location>
</feature>
<dbReference type="SUPFAM" id="SSF52540">
    <property type="entry name" value="P-loop containing nucleoside triphosphate hydrolases"/>
    <property type="match status" value="1"/>
</dbReference>
<evidence type="ECO:0000313" key="5">
    <source>
        <dbReference type="Proteomes" id="UP000224563"/>
    </source>
</evidence>
<reference evidence="4 5" key="1">
    <citation type="submission" date="2017-10" db="EMBL/GenBank/DDBJ databases">
        <title>Resolving the taxonomy of Roseburia spp., Eubacterium rectale and Agathobacter spp. through phylogenomic analysis.</title>
        <authorList>
            <person name="Sheridan P.O."/>
            <person name="Walker A.W."/>
            <person name="Duncan S.H."/>
            <person name="Scott K.P."/>
            <person name="Toole P.W.O."/>
            <person name="Luis P."/>
            <person name="Flint H.J."/>
        </authorList>
    </citation>
    <scope>NUCLEOTIDE SEQUENCE [LARGE SCALE GENOMIC DNA]</scope>
    <source>
        <strain evidence="4 5">JK623</strain>
    </source>
</reference>
<dbReference type="PROSITE" id="PS51192">
    <property type="entry name" value="HELICASE_ATP_BIND_1"/>
    <property type="match status" value="1"/>
</dbReference>
<evidence type="ECO:0000259" key="3">
    <source>
        <dbReference type="PROSITE" id="PS51194"/>
    </source>
</evidence>
<dbReference type="InterPro" id="IPR014001">
    <property type="entry name" value="Helicase_ATP-bd"/>
</dbReference>
<keyword evidence="4" id="KW-0540">Nuclease</keyword>
<dbReference type="InterPro" id="IPR052511">
    <property type="entry name" value="ATP-dep_Helicase"/>
</dbReference>
<dbReference type="InterPro" id="IPR001650">
    <property type="entry name" value="Helicase_C-like"/>
</dbReference>
<dbReference type="InterPro" id="IPR027417">
    <property type="entry name" value="P-loop_NTPase"/>
</dbReference>
<keyword evidence="4" id="KW-0255">Endonuclease</keyword>
<dbReference type="EMBL" id="PDYG01000007">
    <property type="protein sequence ID" value="PHU38504.1"/>
    <property type="molecule type" value="Genomic_DNA"/>
</dbReference>
<evidence type="ECO:0000259" key="1">
    <source>
        <dbReference type="PROSITE" id="PS50035"/>
    </source>
</evidence>
<dbReference type="SMART" id="SM00490">
    <property type="entry name" value="HELICc"/>
    <property type="match status" value="1"/>
</dbReference>
<dbReference type="Pfam" id="PF11907">
    <property type="entry name" value="DUF3427"/>
    <property type="match status" value="1"/>
</dbReference>
<dbReference type="PROSITE" id="PS50035">
    <property type="entry name" value="PLD"/>
    <property type="match status" value="1"/>
</dbReference>
<dbReference type="SUPFAM" id="SSF56024">
    <property type="entry name" value="Phospholipase D/nuclease"/>
    <property type="match status" value="1"/>
</dbReference>
<dbReference type="PROSITE" id="PS51194">
    <property type="entry name" value="HELICASE_CTER"/>
    <property type="match status" value="1"/>
</dbReference>
<protein>
    <submittedName>
        <fullName evidence="4">NgoFVII family restriction endonuclease</fullName>
    </submittedName>
</protein>
<dbReference type="Gene3D" id="3.30.870.10">
    <property type="entry name" value="Endonuclease Chain A"/>
    <property type="match status" value="1"/>
</dbReference>
<dbReference type="InterPro" id="IPR001736">
    <property type="entry name" value="PLipase_D/transphosphatidylase"/>
</dbReference>
<comment type="caution">
    <text evidence="4">The sequence shown here is derived from an EMBL/GenBank/DDBJ whole genome shotgun (WGS) entry which is preliminary data.</text>
</comment>
<dbReference type="Gene3D" id="3.40.50.300">
    <property type="entry name" value="P-loop containing nucleotide triphosphate hydrolases"/>
    <property type="match status" value="2"/>
</dbReference>
<feature type="domain" description="PLD phosphodiesterase" evidence="1">
    <location>
        <begin position="226"/>
        <end position="257"/>
    </location>
</feature>
<evidence type="ECO:0000259" key="2">
    <source>
        <dbReference type="PROSITE" id="PS51192"/>
    </source>
</evidence>
<name>A0A2G3E5I0_9FIRM</name>
<evidence type="ECO:0000313" key="4">
    <source>
        <dbReference type="EMBL" id="PHU38504.1"/>
    </source>
</evidence>
<dbReference type="Pfam" id="PF00271">
    <property type="entry name" value="Helicase_C"/>
    <property type="match status" value="1"/>
</dbReference>
<dbReference type="PANTHER" id="PTHR47962:SF7">
    <property type="entry name" value="MITOCHONDRIAL ATP-DEPENDENT HELICASE IRC3-RELATED"/>
    <property type="match status" value="1"/>
</dbReference>
<dbReference type="GO" id="GO:0006793">
    <property type="term" value="P:phosphorus metabolic process"/>
    <property type="evidence" value="ECO:0007669"/>
    <property type="project" value="UniProtKB-ARBA"/>
</dbReference>
<dbReference type="PANTHER" id="PTHR47962">
    <property type="entry name" value="ATP-DEPENDENT HELICASE LHR-RELATED-RELATED"/>
    <property type="match status" value="1"/>
</dbReference>
<dbReference type="GO" id="GO:0004519">
    <property type="term" value="F:endonuclease activity"/>
    <property type="evidence" value="ECO:0007669"/>
    <property type="project" value="UniProtKB-KW"/>
</dbReference>
<organism evidence="4 5">
    <name type="scientific">Agathobacter ruminis</name>
    <dbReference type="NCBI Taxonomy" id="1712665"/>
    <lineage>
        <taxon>Bacteria</taxon>
        <taxon>Bacillati</taxon>
        <taxon>Bacillota</taxon>
        <taxon>Clostridia</taxon>
        <taxon>Lachnospirales</taxon>
        <taxon>Lachnospiraceae</taxon>
        <taxon>Agathobacter</taxon>
    </lineage>
</organism>
<reference evidence="4 5" key="2">
    <citation type="submission" date="2017-10" db="EMBL/GenBank/DDBJ databases">
        <authorList>
            <person name="Banno H."/>
            <person name="Chua N.-H."/>
        </authorList>
    </citation>
    <scope>NUCLEOTIDE SEQUENCE [LARGE SCALE GENOMIC DNA]</scope>
    <source>
        <strain evidence="4 5">JK623</strain>
    </source>
</reference>
<dbReference type="CDD" id="cd18799">
    <property type="entry name" value="SF2_C_EcoAI-like"/>
    <property type="match status" value="1"/>
</dbReference>
<keyword evidence="4" id="KW-0378">Hydrolase</keyword>
<accession>A0A2G3E5I0</accession>
<dbReference type="InterPro" id="IPR025202">
    <property type="entry name" value="PLD-like_dom"/>
</dbReference>
<dbReference type="Pfam" id="PF13091">
    <property type="entry name" value="PLDc_2"/>
    <property type="match status" value="1"/>
</dbReference>
<feature type="domain" description="Helicase ATP-binding" evidence="2">
    <location>
        <begin position="344"/>
        <end position="499"/>
    </location>
</feature>
<gene>
    <name evidence="4" type="ORF">CSX02_02410</name>
</gene>
<dbReference type="Proteomes" id="UP000224563">
    <property type="component" value="Unassembled WGS sequence"/>
</dbReference>
<dbReference type="AlphaFoldDB" id="A0A2G3E5I0"/>
<dbReference type="InterPro" id="IPR021835">
    <property type="entry name" value="DUF3427"/>
</dbReference>
<dbReference type="SMART" id="SM00487">
    <property type="entry name" value="DEXDc"/>
    <property type="match status" value="1"/>
</dbReference>
<sequence>MINDGIYEQIINTKLQNELNQIDISAYDIDLDKLDADDARKVLTIYISYILQKGLRYVRDGYGSSKADSEEALIKQIQLCNSIIDEITNATGEKDFDDLKILEKGEILRSLYQKINTARAISNMKVVRPETSLLESTLFTGAKQEPTMLSEIKKEIVSSDSVDLLISFIKWSAIVKIMPDLKEFTSREGTRLRVIATTYMKATDYKAIVELSKLPNTEIKINYETNQLRMHAKSYIFKRNTGFSTVYIGSSNLSNPALTEGLEWNVKVTEQESFDIVKKCQVTFESYWNNSSFETFDYLDEECDDKLRGELAKISNFENSKMHLLCSIRPYPYQQEILDNLEAERNIFGHYKNLVVASTGVGKTVIAAFDFRRFREENPNAKLLFIAHRKEILEQSIQKFREVLNDFNFGDLYVDGNRPKQIDHLFMSIQSFVSSGFQNQTSDDYYDYIIVDEFHHAAANSYSGLLNYYKPKILLGLTATPERLDGKDITEYFDGRIASEMRLGEAIDRKLLSPFLYFGVSDSIDYSHLTWRGKYDINELERIYTADTKRASLVLNTVFQYVNDISEVHGLGFCVSIAHAEFMAKYFNEHGVPSIALSSKSVDDIRADAKKDLVDGTIKFIFVVDLYNEGVDIPQVNTVLFLRPTESATVFLQQLGRGLRLHPDKECLTVLDFIGQAHKKYNFSMKFRSMIGKSRKSVREEIETGFESLPRGCYIQLEKMAKEYVLSNLKQTAVDKRTLIDQVKHFTEDTSLPLTLDYFLDYHGINLIEFYRSDGSRSLHRLKMWAGLIADTQDVDNAIYKKFSSLLFVNSKTLLEYWIAYIETNKMPESERERLMRNMLYYSFYQKEPAKEGYPNMNEAIADILQYDFVKDEILQILRYNLKHIDFVPRENSYQYECPLEVHCNYNSRQILAAYGYYNELAAPEFREGVKYLEDKKTDLFLINLNKSEKDFSPSTMYDDYALNEELFHWQTQSGLSADSNTAKRYIEHAKNNNHISLFVREFKKTGTHTSSYVFLGDADYVSHEGSKPISFVWHLKNKIPANLIQKANKSVAI</sequence>
<dbReference type="CDD" id="cd18032">
    <property type="entry name" value="DEXHc_RE_I_III_res"/>
    <property type="match status" value="1"/>
</dbReference>